<proteinExistence type="predicted"/>
<comment type="caution">
    <text evidence="1">The sequence shown here is derived from an EMBL/GenBank/DDBJ whole genome shotgun (WGS) entry which is preliminary data.</text>
</comment>
<dbReference type="Pfam" id="PF14137">
    <property type="entry name" value="DUF4304"/>
    <property type="match status" value="1"/>
</dbReference>
<dbReference type="InterPro" id="IPR025412">
    <property type="entry name" value="DUF4304"/>
</dbReference>
<name>A0ABN1SVV4_9ACTN</name>
<dbReference type="EMBL" id="BAAAHU010000011">
    <property type="protein sequence ID" value="GAA1006932.1"/>
    <property type="molecule type" value="Genomic_DNA"/>
</dbReference>
<sequence length="151" mass="16434">MVTAAAVYAYAMRARIAPHLRALGFQGSGQRYELPREKAWAQLGFQKSRGNTARSVRFTVNLSVIGKAAWERAREEASWLPGRPNPNVHHGSRGEMVRIGLLLPSGSDVWWGFEAGEGSVEELAEPCATDVCTAITDCAVPHLHRALAALP</sequence>
<accession>A0ABN1SVV4</accession>
<reference evidence="1 2" key="1">
    <citation type="journal article" date="2019" name="Int. J. Syst. Evol. Microbiol.">
        <title>The Global Catalogue of Microorganisms (GCM) 10K type strain sequencing project: providing services to taxonomists for standard genome sequencing and annotation.</title>
        <authorList>
            <consortium name="The Broad Institute Genomics Platform"/>
            <consortium name="The Broad Institute Genome Sequencing Center for Infectious Disease"/>
            <person name="Wu L."/>
            <person name="Ma J."/>
        </authorList>
    </citation>
    <scope>NUCLEOTIDE SEQUENCE [LARGE SCALE GENOMIC DNA]</scope>
    <source>
        <strain evidence="1 2">JCM 11269</strain>
    </source>
</reference>
<dbReference type="Proteomes" id="UP001501072">
    <property type="component" value="Unassembled WGS sequence"/>
</dbReference>
<evidence type="ECO:0000313" key="2">
    <source>
        <dbReference type="Proteomes" id="UP001501072"/>
    </source>
</evidence>
<dbReference type="RefSeq" id="WP_067397244.1">
    <property type="nucleotide sequence ID" value="NZ_BAAAHU010000011.1"/>
</dbReference>
<evidence type="ECO:0000313" key="1">
    <source>
        <dbReference type="EMBL" id="GAA1006932.1"/>
    </source>
</evidence>
<protein>
    <recommendedName>
        <fullName evidence="3">DUF4304 domain-containing protein</fullName>
    </recommendedName>
</protein>
<gene>
    <name evidence="1" type="ORF">GCM10009564_15570</name>
</gene>
<organism evidence="1 2">
    <name type="scientific">Streptomyces thermogriseus</name>
    <dbReference type="NCBI Taxonomy" id="75292"/>
    <lineage>
        <taxon>Bacteria</taxon>
        <taxon>Bacillati</taxon>
        <taxon>Actinomycetota</taxon>
        <taxon>Actinomycetes</taxon>
        <taxon>Kitasatosporales</taxon>
        <taxon>Streptomycetaceae</taxon>
        <taxon>Streptomyces</taxon>
    </lineage>
</organism>
<keyword evidence="2" id="KW-1185">Reference proteome</keyword>
<evidence type="ECO:0008006" key="3">
    <source>
        <dbReference type="Google" id="ProtNLM"/>
    </source>
</evidence>